<dbReference type="CDD" id="cd22160">
    <property type="entry name" value="F-box_AtFBL13-like"/>
    <property type="match status" value="1"/>
</dbReference>
<dbReference type="PANTHER" id="PTHR31900:SF34">
    <property type="entry name" value="EMB|CAB62440.1-RELATED"/>
    <property type="match status" value="1"/>
</dbReference>
<organism evidence="2 3">
    <name type="scientific">Psophocarpus tetragonolobus</name>
    <name type="common">Winged bean</name>
    <name type="synonym">Dolichos tetragonolobus</name>
    <dbReference type="NCBI Taxonomy" id="3891"/>
    <lineage>
        <taxon>Eukaryota</taxon>
        <taxon>Viridiplantae</taxon>
        <taxon>Streptophyta</taxon>
        <taxon>Embryophyta</taxon>
        <taxon>Tracheophyta</taxon>
        <taxon>Spermatophyta</taxon>
        <taxon>Magnoliopsida</taxon>
        <taxon>eudicotyledons</taxon>
        <taxon>Gunneridae</taxon>
        <taxon>Pentapetalae</taxon>
        <taxon>rosids</taxon>
        <taxon>fabids</taxon>
        <taxon>Fabales</taxon>
        <taxon>Fabaceae</taxon>
        <taxon>Papilionoideae</taxon>
        <taxon>50 kb inversion clade</taxon>
        <taxon>NPAAA clade</taxon>
        <taxon>indigoferoid/millettioid clade</taxon>
        <taxon>Phaseoleae</taxon>
        <taxon>Psophocarpus</taxon>
    </lineage>
</organism>
<dbReference type="SUPFAM" id="SSF81383">
    <property type="entry name" value="F-box domain"/>
    <property type="match status" value="1"/>
</dbReference>
<evidence type="ECO:0000259" key="1">
    <source>
        <dbReference type="SMART" id="SM00256"/>
    </source>
</evidence>
<dbReference type="Proteomes" id="UP001386955">
    <property type="component" value="Unassembled WGS sequence"/>
</dbReference>
<proteinExistence type="predicted"/>
<dbReference type="InterPro" id="IPR032675">
    <property type="entry name" value="LRR_dom_sf"/>
</dbReference>
<sequence>MADRISILADEVLCHILSFLPTKESVATCVLSKRWEFIWRSVPTLDFNHSSSHCKGKNTFCSRFVESVYTFIISRDMDQPLRTFRLKCYSYGSSLRDDMNLNTWVNAAAQRRKWKRLTKLVRAVIVRFKVPFEIVSNVQFLRIRWIDEELVGIEDRIPEFYNLTHLELGTLDYDFDWLEILEIIKHCPKLQNFAMNEAFLDGGTIAGVEHRIPEFCNLTHLELDMLQMDYRYWLQVLKLFKQCRKLQSVAICRNPWYGSGDEHIFNDVNQVVDALARKGGLLFMLLLVQLVIDNDDICLLGWEDDEVGLELETEGTLEIRAAM</sequence>
<dbReference type="SUPFAM" id="SSF52047">
    <property type="entry name" value="RNI-like"/>
    <property type="match status" value="1"/>
</dbReference>
<dbReference type="Pfam" id="PF00646">
    <property type="entry name" value="F-box"/>
    <property type="match status" value="1"/>
</dbReference>
<dbReference type="Gene3D" id="3.80.10.10">
    <property type="entry name" value="Ribonuclease Inhibitor"/>
    <property type="match status" value="1"/>
</dbReference>
<gene>
    <name evidence="2" type="ORF">VNO78_16016</name>
</gene>
<protein>
    <recommendedName>
        <fullName evidence="1">F-box domain-containing protein</fullName>
    </recommendedName>
</protein>
<feature type="domain" description="F-box" evidence="1">
    <location>
        <begin position="8"/>
        <end position="49"/>
    </location>
</feature>
<dbReference type="InterPro" id="IPR001810">
    <property type="entry name" value="F-box_dom"/>
</dbReference>
<accession>A0AAN9XJP4</accession>
<keyword evidence="3" id="KW-1185">Reference proteome</keyword>
<evidence type="ECO:0000313" key="2">
    <source>
        <dbReference type="EMBL" id="KAK7395457.1"/>
    </source>
</evidence>
<dbReference type="PANTHER" id="PTHR31900">
    <property type="entry name" value="F-BOX/RNI SUPERFAMILY PROTEIN-RELATED"/>
    <property type="match status" value="1"/>
</dbReference>
<dbReference type="Gene3D" id="1.20.1280.50">
    <property type="match status" value="1"/>
</dbReference>
<reference evidence="2 3" key="1">
    <citation type="submission" date="2024-01" db="EMBL/GenBank/DDBJ databases">
        <title>The genomes of 5 underutilized Papilionoideae crops provide insights into root nodulation and disease resistanc.</title>
        <authorList>
            <person name="Jiang F."/>
        </authorList>
    </citation>
    <scope>NUCLEOTIDE SEQUENCE [LARGE SCALE GENOMIC DNA]</scope>
    <source>
        <strain evidence="2">DUOXIRENSHENG_FW03</strain>
        <tissue evidence="2">Leaves</tissue>
    </source>
</reference>
<comment type="caution">
    <text evidence="2">The sequence shown here is derived from an EMBL/GenBank/DDBJ whole genome shotgun (WGS) entry which is preliminary data.</text>
</comment>
<dbReference type="InterPro" id="IPR036047">
    <property type="entry name" value="F-box-like_dom_sf"/>
</dbReference>
<dbReference type="InterPro" id="IPR053781">
    <property type="entry name" value="F-box_AtFBL13-like"/>
</dbReference>
<dbReference type="InterPro" id="IPR050232">
    <property type="entry name" value="FBL13/AtMIF1-like"/>
</dbReference>
<dbReference type="AlphaFoldDB" id="A0AAN9XJP4"/>
<name>A0AAN9XJP4_PSOTE</name>
<dbReference type="EMBL" id="JAYMYS010000004">
    <property type="protein sequence ID" value="KAK7395457.1"/>
    <property type="molecule type" value="Genomic_DNA"/>
</dbReference>
<dbReference type="SMART" id="SM00256">
    <property type="entry name" value="FBOX"/>
    <property type="match status" value="1"/>
</dbReference>
<evidence type="ECO:0000313" key="3">
    <source>
        <dbReference type="Proteomes" id="UP001386955"/>
    </source>
</evidence>